<sequence>MSLANPFLSYPDITTKELIFGCHITGIFDVNRNNTLQDDDFGLVEKWSTSIKNLNLKAILFHNNFSEKTQKTFESDHLAFVEIKYDTRFNPNVFRYFVYLEFLKIHSKVIEKIFVTDVSDVVAVKNPFKEKLLLTNPDTIFCGDEPKLLENDWMIEHASHLRSKIPSYCLYESTFKDAILLNCGIIGGNIKVMFPFLNKLWHIHETYNHDNKTAFTGDMGAFNYLIRTEFNSNLIHGEPVNTVFKMFEELRQDCWFRHK</sequence>
<dbReference type="RefSeq" id="WP_184135642.1">
    <property type="nucleotide sequence ID" value="NZ_JACHKT010000025.1"/>
</dbReference>
<gene>
    <name evidence="1" type="ORF">HNP25_003232</name>
</gene>
<dbReference type="Proteomes" id="UP000524404">
    <property type="component" value="Unassembled WGS sequence"/>
</dbReference>
<organism evidence="1 2">
    <name type="scientific">Arcicella rosea</name>
    <dbReference type="NCBI Taxonomy" id="502909"/>
    <lineage>
        <taxon>Bacteria</taxon>
        <taxon>Pseudomonadati</taxon>
        <taxon>Bacteroidota</taxon>
        <taxon>Cytophagia</taxon>
        <taxon>Cytophagales</taxon>
        <taxon>Flectobacillaceae</taxon>
        <taxon>Arcicella</taxon>
    </lineage>
</organism>
<dbReference type="AlphaFoldDB" id="A0A841ENS6"/>
<dbReference type="EMBL" id="JACHKT010000025">
    <property type="protein sequence ID" value="MBB6004566.1"/>
    <property type="molecule type" value="Genomic_DNA"/>
</dbReference>
<protein>
    <submittedName>
        <fullName evidence="1">Uncharacterized protein</fullName>
    </submittedName>
</protein>
<reference evidence="1 2" key="1">
    <citation type="submission" date="2020-08" db="EMBL/GenBank/DDBJ databases">
        <title>Functional genomics of gut bacteria from endangered species of beetles.</title>
        <authorList>
            <person name="Carlos-Shanley C."/>
        </authorList>
    </citation>
    <scope>NUCLEOTIDE SEQUENCE [LARGE SCALE GENOMIC DNA]</scope>
    <source>
        <strain evidence="1 2">S00070</strain>
    </source>
</reference>
<accession>A0A841ENS6</accession>
<evidence type="ECO:0000313" key="2">
    <source>
        <dbReference type="Proteomes" id="UP000524404"/>
    </source>
</evidence>
<proteinExistence type="predicted"/>
<keyword evidence="2" id="KW-1185">Reference proteome</keyword>
<comment type="caution">
    <text evidence="1">The sequence shown here is derived from an EMBL/GenBank/DDBJ whole genome shotgun (WGS) entry which is preliminary data.</text>
</comment>
<evidence type="ECO:0000313" key="1">
    <source>
        <dbReference type="EMBL" id="MBB6004566.1"/>
    </source>
</evidence>
<name>A0A841ENS6_9BACT</name>